<evidence type="ECO:0000256" key="4">
    <source>
        <dbReference type="ARBA" id="ARBA00023136"/>
    </source>
</evidence>
<evidence type="ECO:0000256" key="3">
    <source>
        <dbReference type="ARBA" id="ARBA00022989"/>
    </source>
</evidence>
<keyword evidence="4 5" id="KW-0472">Membrane</keyword>
<dbReference type="Proteomes" id="UP001244427">
    <property type="component" value="Unassembled WGS sequence"/>
</dbReference>
<dbReference type="PANTHER" id="PTHR36974">
    <property type="entry name" value="MEMBRANE PROTEIN-RELATED"/>
    <property type="match status" value="1"/>
</dbReference>
<evidence type="ECO:0000313" key="7">
    <source>
        <dbReference type="Proteomes" id="UP001244427"/>
    </source>
</evidence>
<evidence type="ECO:0000256" key="5">
    <source>
        <dbReference type="SAM" id="Phobius"/>
    </source>
</evidence>
<feature type="transmembrane region" description="Helical" evidence="5">
    <location>
        <begin position="31"/>
        <end position="49"/>
    </location>
</feature>
<reference evidence="6 7" key="1">
    <citation type="submission" date="2023-07" db="EMBL/GenBank/DDBJ databases">
        <title>Comparative genomics of wheat-associated soil bacteria to identify genetic determinants of phenazine resistance.</title>
        <authorList>
            <person name="Mouncey N."/>
        </authorList>
    </citation>
    <scope>NUCLEOTIDE SEQUENCE [LARGE SCALE GENOMIC DNA]</scope>
    <source>
        <strain evidence="6 7">W4I9-1</strain>
    </source>
</reference>
<keyword evidence="2 5" id="KW-0812">Transmembrane</keyword>
<dbReference type="Pfam" id="PF13564">
    <property type="entry name" value="DoxX_2"/>
    <property type="match status" value="1"/>
</dbReference>
<dbReference type="InterPro" id="IPR032808">
    <property type="entry name" value="DoxX"/>
</dbReference>
<evidence type="ECO:0000256" key="1">
    <source>
        <dbReference type="ARBA" id="ARBA00004141"/>
    </source>
</evidence>
<evidence type="ECO:0000313" key="6">
    <source>
        <dbReference type="EMBL" id="MDQ0646896.1"/>
    </source>
</evidence>
<name>A0AAW8EUB4_9MICO</name>
<keyword evidence="7" id="KW-1185">Reference proteome</keyword>
<comment type="caution">
    <text evidence="6">The sequence shown here is derived from an EMBL/GenBank/DDBJ whole genome shotgun (WGS) entry which is preliminary data.</text>
</comment>
<dbReference type="PANTHER" id="PTHR36974:SF1">
    <property type="entry name" value="DOXX FAMILY MEMBRANE PROTEIN"/>
    <property type="match status" value="1"/>
</dbReference>
<accession>A0AAW8EUB4</accession>
<protein>
    <submittedName>
        <fullName evidence="6">Membrane protein</fullName>
    </submittedName>
</protein>
<dbReference type="RefSeq" id="WP_307294383.1">
    <property type="nucleotide sequence ID" value="NZ_JAUSXV010000001.1"/>
</dbReference>
<dbReference type="EMBL" id="JAUSXV010000001">
    <property type="protein sequence ID" value="MDQ0646896.1"/>
    <property type="molecule type" value="Genomic_DNA"/>
</dbReference>
<proteinExistence type="predicted"/>
<dbReference type="GO" id="GO:0016020">
    <property type="term" value="C:membrane"/>
    <property type="evidence" value="ECO:0007669"/>
    <property type="project" value="UniProtKB-SubCell"/>
</dbReference>
<keyword evidence="3 5" id="KW-1133">Transmembrane helix</keyword>
<feature type="transmembrane region" description="Helical" evidence="5">
    <location>
        <begin position="131"/>
        <end position="151"/>
    </location>
</feature>
<feature type="transmembrane region" description="Helical" evidence="5">
    <location>
        <begin position="69"/>
        <end position="87"/>
    </location>
</feature>
<sequence length="152" mass="15530">MAPFLALVAVTLTCRLLGALGVGYVQTWPDALAVGLAAMFLLTASAHFLQPRRDGLIAIVPARLPQPGLIITATGILEILGAVGLLIPSTAAPGIRTAAAVCLAALMIAMFPANVRAATGQRHPAAPHTPLVPRTLLQIVFIASAVFVAVAA</sequence>
<organism evidence="6 7">
    <name type="scientific">Microbacterium natoriense</name>
    <dbReference type="NCBI Taxonomy" id="284570"/>
    <lineage>
        <taxon>Bacteria</taxon>
        <taxon>Bacillati</taxon>
        <taxon>Actinomycetota</taxon>
        <taxon>Actinomycetes</taxon>
        <taxon>Micrococcales</taxon>
        <taxon>Microbacteriaceae</taxon>
        <taxon>Microbacterium</taxon>
    </lineage>
</organism>
<comment type="subcellular location">
    <subcellularLocation>
        <location evidence="1">Membrane</location>
        <topology evidence="1">Multi-pass membrane protein</topology>
    </subcellularLocation>
</comment>
<feature type="transmembrane region" description="Helical" evidence="5">
    <location>
        <begin position="93"/>
        <end position="111"/>
    </location>
</feature>
<evidence type="ECO:0000256" key="2">
    <source>
        <dbReference type="ARBA" id="ARBA00022692"/>
    </source>
</evidence>
<gene>
    <name evidence="6" type="ORF">QFZ53_001092</name>
</gene>
<dbReference type="AlphaFoldDB" id="A0AAW8EUB4"/>